<protein>
    <submittedName>
        <fullName evidence="14">Ketoacyl-synt-domain-containing protein</fullName>
    </submittedName>
</protein>
<dbReference type="Gene3D" id="3.10.129.110">
    <property type="entry name" value="Polyketide synthase dehydratase"/>
    <property type="match status" value="1"/>
</dbReference>
<dbReference type="PROSITE" id="PS00012">
    <property type="entry name" value="PHOSPHOPANTETHEINE"/>
    <property type="match status" value="1"/>
</dbReference>
<evidence type="ECO:0000256" key="5">
    <source>
        <dbReference type="ARBA" id="ARBA00022691"/>
    </source>
</evidence>
<dbReference type="SUPFAM" id="SSF53901">
    <property type="entry name" value="Thiolase-like"/>
    <property type="match status" value="1"/>
</dbReference>
<dbReference type="Pfam" id="PF02801">
    <property type="entry name" value="Ketoacyl-synt_C"/>
    <property type="match status" value="1"/>
</dbReference>
<dbReference type="InterPro" id="IPR009081">
    <property type="entry name" value="PP-bd_ACP"/>
</dbReference>
<dbReference type="SMART" id="SM00827">
    <property type="entry name" value="PKS_AT"/>
    <property type="match status" value="1"/>
</dbReference>
<dbReference type="CDD" id="cd00833">
    <property type="entry name" value="PKS"/>
    <property type="match status" value="1"/>
</dbReference>
<feature type="region of interest" description="N-terminal hotdog fold" evidence="9">
    <location>
        <begin position="962"/>
        <end position="1093"/>
    </location>
</feature>
<dbReference type="SMART" id="SM00825">
    <property type="entry name" value="PKS_KS"/>
    <property type="match status" value="1"/>
</dbReference>
<keyword evidence="7" id="KW-0560">Oxidoreductase</keyword>
<dbReference type="InterPro" id="IPR036291">
    <property type="entry name" value="NAD(P)-bd_dom_sf"/>
</dbReference>
<dbReference type="InterPro" id="IPR016039">
    <property type="entry name" value="Thiolase-like"/>
</dbReference>
<feature type="domain" description="Carrier" evidence="11">
    <location>
        <begin position="2300"/>
        <end position="2377"/>
    </location>
</feature>
<dbReference type="SUPFAM" id="SSF47336">
    <property type="entry name" value="ACP-like"/>
    <property type="match status" value="1"/>
</dbReference>
<dbReference type="PROSITE" id="PS52004">
    <property type="entry name" value="KS3_2"/>
    <property type="match status" value="1"/>
</dbReference>
<evidence type="ECO:0000256" key="7">
    <source>
        <dbReference type="ARBA" id="ARBA00023002"/>
    </source>
</evidence>
<feature type="active site" description="Proton acceptor; for dehydratase activity" evidence="9">
    <location>
        <position position="994"/>
    </location>
</feature>
<dbReference type="Pfam" id="PF16197">
    <property type="entry name" value="KAsynt_C_assoc"/>
    <property type="match status" value="1"/>
</dbReference>
<keyword evidence="15" id="KW-1185">Reference proteome</keyword>
<dbReference type="InterPro" id="IPR014043">
    <property type="entry name" value="Acyl_transferase_dom"/>
</dbReference>
<dbReference type="InterPro" id="IPR050091">
    <property type="entry name" value="PKS_NRPS_Biosynth_Enz"/>
</dbReference>
<keyword evidence="8" id="KW-0511">Multifunctional enzyme</keyword>
<keyword evidence="4" id="KW-0808">Transferase</keyword>
<dbReference type="PROSITE" id="PS52019">
    <property type="entry name" value="PKS_MFAS_DH"/>
    <property type="match status" value="1"/>
</dbReference>
<reference evidence="14" key="1">
    <citation type="submission" date="2020-01" db="EMBL/GenBank/DDBJ databases">
        <authorList>
            <consortium name="DOE Joint Genome Institute"/>
            <person name="Haridas S."/>
            <person name="Albert R."/>
            <person name="Binder M."/>
            <person name="Bloem J."/>
            <person name="Labutti K."/>
            <person name="Salamov A."/>
            <person name="Andreopoulos B."/>
            <person name="Baker S.E."/>
            <person name="Barry K."/>
            <person name="Bills G."/>
            <person name="Bluhm B.H."/>
            <person name="Cannon C."/>
            <person name="Castanera R."/>
            <person name="Culley D.E."/>
            <person name="Daum C."/>
            <person name="Ezra D."/>
            <person name="Gonzalez J.B."/>
            <person name="Henrissat B."/>
            <person name="Kuo A."/>
            <person name="Liang C."/>
            <person name="Lipzen A."/>
            <person name="Lutzoni F."/>
            <person name="Magnuson J."/>
            <person name="Mondo S."/>
            <person name="Nolan M."/>
            <person name="Ohm R."/>
            <person name="Pangilinan J."/>
            <person name="Park H.-J."/>
            <person name="Ramirez L."/>
            <person name="Alfaro M."/>
            <person name="Sun H."/>
            <person name="Tritt A."/>
            <person name="Yoshinaga Y."/>
            <person name="Zwiers L.-H."/>
            <person name="Turgeon B.G."/>
            <person name="Goodwin S.B."/>
            <person name="Spatafora J.W."/>
            <person name="Crous P.W."/>
            <person name="Grigoriev I.V."/>
        </authorList>
    </citation>
    <scope>NUCLEOTIDE SEQUENCE</scope>
    <source>
        <strain evidence="14">P77</strain>
    </source>
</reference>
<evidence type="ECO:0000256" key="1">
    <source>
        <dbReference type="ARBA" id="ARBA00004685"/>
    </source>
</evidence>
<feature type="region of interest" description="Disordered" evidence="10">
    <location>
        <begin position="454"/>
        <end position="485"/>
    </location>
</feature>
<dbReference type="SUPFAM" id="SSF52151">
    <property type="entry name" value="FabD/lysophospholipase-like"/>
    <property type="match status" value="1"/>
</dbReference>
<dbReference type="Pfam" id="PF00109">
    <property type="entry name" value="ketoacyl-synt"/>
    <property type="match status" value="1"/>
</dbReference>
<dbReference type="GO" id="GO:0004312">
    <property type="term" value="F:fatty acid synthase activity"/>
    <property type="evidence" value="ECO:0007669"/>
    <property type="project" value="TreeGrafter"/>
</dbReference>
<dbReference type="SMART" id="SM00829">
    <property type="entry name" value="PKS_ER"/>
    <property type="match status" value="1"/>
</dbReference>
<dbReference type="Proteomes" id="UP000800040">
    <property type="component" value="Unassembled WGS sequence"/>
</dbReference>
<dbReference type="InterPro" id="IPR057326">
    <property type="entry name" value="KR_dom"/>
</dbReference>
<dbReference type="InterPro" id="IPR056501">
    <property type="entry name" value="NAD-bd_HRPKS_sdrA"/>
</dbReference>
<dbReference type="OrthoDB" id="3681257at2759"/>
<dbReference type="SUPFAM" id="SSF55048">
    <property type="entry name" value="Probable ACP-binding domain of malonyl-CoA ACP transacylase"/>
    <property type="match status" value="1"/>
</dbReference>
<dbReference type="PANTHER" id="PTHR43775">
    <property type="entry name" value="FATTY ACID SYNTHASE"/>
    <property type="match status" value="1"/>
</dbReference>
<evidence type="ECO:0000256" key="9">
    <source>
        <dbReference type="PROSITE-ProRule" id="PRU01363"/>
    </source>
</evidence>
<dbReference type="GO" id="GO:0006633">
    <property type="term" value="P:fatty acid biosynthetic process"/>
    <property type="evidence" value="ECO:0007669"/>
    <property type="project" value="InterPro"/>
</dbReference>
<dbReference type="SUPFAM" id="SSF51735">
    <property type="entry name" value="NAD(P)-binding Rossmann-fold domains"/>
    <property type="match status" value="2"/>
</dbReference>
<dbReference type="Pfam" id="PF23297">
    <property type="entry name" value="ACP_SdgA_C"/>
    <property type="match status" value="1"/>
</dbReference>
<dbReference type="Pfam" id="PF23114">
    <property type="entry name" value="NAD-bd_HRPKS_sdrA"/>
    <property type="match status" value="1"/>
</dbReference>
<dbReference type="InterPro" id="IPR049551">
    <property type="entry name" value="PKS_DH_C"/>
</dbReference>
<evidence type="ECO:0000313" key="15">
    <source>
        <dbReference type="Proteomes" id="UP000800040"/>
    </source>
</evidence>
<dbReference type="CDD" id="cd05195">
    <property type="entry name" value="enoyl_red"/>
    <property type="match status" value="1"/>
</dbReference>
<dbReference type="PROSITE" id="PS50075">
    <property type="entry name" value="CARRIER"/>
    <property type="match status" value="1"/>
</dbReference>
<dbReference type="InterPro" id="IPR032821">
    <property type="entry name" value="PKS_assoc"/>
</dbReference>
<feature type="compositionally biased region" description="Low complexity" evidence="10">
    <location>
        <begin position="460"/>
        <end position="473"/>
    </location>
</feature>
<dbReference type="InterPro" id="IPR013968">
    <property type="entry name" value="PKS_KR"/>
</dbReference>
<dbReference type="InterPro" id="IPR018201">
    <property type="entry name" value="Ketoacyl_synth_AS"/>
</dbReference>
<dbReference type="GO" id="GO:0004315">
    <property type="term" value="F:3-oxoacyl-[acyl-carrier-protein] synthase activity"/>
    <property type="evidence" value="ECO:0007669"/>
    <property type="project" value="InterPro"/>
</dbReference>
<dbReference type="EMBL" id="ML975419">
    <property type="protein sequence ID" value="KAF1829904.1"/>
    <property type="molecule type" value="Genomic_DNA"/>
</dbReference>
<dbReference type="InterPro" id="IPR020806">
    <property type="entry name" value="PKS_PP-bd"/>
</dbReference>
<dbReference type="InterPro" id="IPR001227">
    <property type="entry name" value="Ac_transferase_dom_sf"/>
</dbReference>
<feature type="domain" description="PKS/mFAS DH" evidence="13">
    <location>
        <begin position="962"/>
        <end position="1276"/>
    </location>
</feature>
<evidence type="ECO:0000259" key="11">
    <source>
        <dbReference type="PROSITE" id="PS50075"/>
    </source>
</evidence>
<feature type="active site" description="Proton donor; for dehydratase activity" evidence="9">
    <location>
        <position position="1189"/>
    </location>
</feature>
<dbReference type="InterPro" id="IPR020807">
    <property type="entry name" value="PKS_DH"/>
</dbReference>
<keyword evidence="3" id="KW-0597">Phosphoprotein</keyword>
<comment type="pathway">
    <text evidence="1">Mycotoxin biosynthesis.</text>
</comment>
<dbReference type="InterPro" id="IPR014031">
    <property type="entry name" value="Ketoacyl_synth_C"/>
</dbReference>
<keyword evidence="5" id="KW-0949">S-adenosyl-L-methionine</keyword>
<feature type="domain" description="Ketosynthase family 3 (KS3)" evidence="12">
    <location>
        <begin position="15"/>
        <end position="441"/>
    </location>
</feature>
<dbReference type="Gene3D" id="3.40.50.720">
    <property type="entry name" value="NAD(P)-binding Rossmann-like Domain"/>
    <property type="match status" value="1"/>
</dbReference>
<sequence length="2389" mass="261472">MNSSNHERAFYGDAIEPIAIVGAACRFPGGATTLEKLWNILYNKRCVVSDVPTQRFDVNGWYHPDPNRKGSVNTKKGFFLQEDVSLFDAAFFAITSKEAAAMDPMCRLLLEVAYEAFENAGHSLETLSGSSTAVFTGCMTDDYEMLSTHDTLNLGKNAASGVSRSMLSNRLSWFFDLRGPSLTLDTACSSSLYALHLACQSLRLGESNMGLVTGVNLILHPNITQRLTAMRMTSPDGMSHSFDSRANGYGRGEAVGALIVKRLADALKDGDTIRAVIRGSGANQDGHTPGITMPNAEAQAQLIRTTYEKAALDLNDTAYFEAHGTGTSIGDPVELSAVGATFGQPGLDRRMPLYVGSVKANIGHTEGCAGLAGVFKAVLCLEKGVICPTPGIENFNARLKLADWNINIPVENTSWPSSGSRRASVQSFGFGGSNAHVLLEDAASYLSHRGLKGNHTTLNGSDTDSDSGISTSRDASDTKAGPRPRLLVFSSRDQSGLDRLSQAYHQHARDNEVGDDDLDNLAYTLWKKRSHLDHRSFTIADSATSLQSVLAKGLAKVGRTVKVHEIAYVFTGQGAQWAGMGGEMLENSIFASSVQKSQTYLDRLGCPWNAAEEFKKLSDSRIDEAQFSQPLCTILQIGLVDVLAHWGIRPTAAVGHSSGAIGAAYAAHLLSHGDAIKVAYYRGILSADVSNRISGRNGAMMAAGISEEQACRYIQNFPEESVVVACINSPSSVTLSGDAHYIEELTRLITNDGHFARLLKVATAYHSPHMRTISDDYLKAQGAFKAPLTTDSCSVAFFSSVTGRCMPPEQPLGETYWVQNLCSPVRFFEAVQSLLKFSKHQGHSRPRSVNWTTMIEIGPHSALKGPLRQIMSHTDKRLEAKISYHSLLTRGANSEITCMSTAGRLWATGLPVDIARVNERIDTRPSARCLNNLPTYPWNHQNSFWHEPPEITAERSETRPRSDLLGSREQKFDPLHPRWRNFIRIVENPWIADHVITGSVLYPAAGMLVMAMEASAELCAAEDEIDSFMFEDIHFEKGLLLTSHDEAVETSLSLQSQPSKKGYNYKFVLSSLAAGLTWTRHCYGTISVVCKQPKREVSTSEGEIIQQSDARTEFCRVKEASAKHVDPDQFYQSLRDVGMAYGPLFANVTKATAVEGKREAWGVIQTPNTRDSMPYQFEYPCFIHPATLDAIFHLLFVAFTEGGHLPEAAVPVTLEKMQISAKLPTRAGVKFVGYSKLVNASDRESKGDLAVWAEDTNESIVIRGFALRQVSLEISISTTKLAETPGVSKRCAVLAWNVDLDFLLSAPRFGSRMSISGDEASGDVNAELYQIIEAACHKIAQLRILICGFSPEDVEYFLRCQSPNSSQTRRAARWTMAGMRNVEERGVRDALSKVLGSDIHHHVTFKSVASVLQGTFDLVLANATSPNGSDMINSLSESKSILSNIGQLLVVHQSGSLEKLSDADLRPLASCKDDLTITVASAPTLVKSTIPQTEEILLLRLDLCSERISKFEALLQQQFRTLGQEVRTVTIRDVTKCYNANVISMLELEHPFSMSWTDDELVTFKTLVSVAKHVLWVTRGGIENTLDSLDFSGTTGLLRTIRTEASTLSIPQLSLSNSADITSGSIVGLVRLAFELSLQPNGESEWAELNGELRIPRVVEHESFDRELNIHRSTPQAILAPMDTSLPMMLSAGDGMVWVEDDARSEQLASEALEIKVEAAYYIPIATAEKSWLSEAHTISVGTIAQVGSVVEHFTVGDRVLALDTRGYRTFVRSPSSLVHRIPAGIGNLDVSRKFFQYLIASYCFTSLAPVHTGTSVLVHHAGTSFGQAAISVALHHSARVMATVRTLEEKETLLRCFSPQLDEEDIFDTEDRYLSEAIMRATNQRGINTVYGELLEHDLSVYGACVASLGHIMNTNTGLEGAQIPAQMFKRGASITNVEICRILSLERAILRKCIALSFEVLRSGTLQDEPPPRVHTPTDLNLANLGEGFVLSLESEVLARMLPEPAEKLRLDPTGTYVLAGGLGALGLHLISTMIEHGARHVVILSRTPEGDRKNKVDSLRALNCTVDVVKCNVTDAGDVQNFVDECLRKQWRVQGVVQCAMVMRDSIFENMDLHKWNDVARPKILGSWNLHQYLPRDVDFFILLSSIVSIIGNTAQSNYAAGNSYQDALAHFRRSQGLAAVSLNVGLVSDGTHFDDAYSINDYLKTYGHMAGVLINSKELDVVLLAAMRGRTADGVEVPPQLIAGINANLQRSGQTLNTWMKDRKFDHRVVQALEEGGSEQEDSIKQSLLSADSLEKAATVVEQALRQSLATAMTASADDINVDLPIFALGVDSLKAVELRNWVRKEIEAEVSVFELLRDQPLSKLSWLLAQKSALFSVESVTPGV</sequence>
<accession>A0A6A5K615</accession>
<dbReference type="Gene3D" id="3.40.366.10">
    <property type="entry name" value="Malonyl-Coenzyme A Acyl Carrier Protein, domain 2"/>
    <property type="match status" value="1"/>
</dbReference>
<dbReference type="Pfam" id="PF14765">
    <property type="entry name" value="PS-DH"/>
    <property type="match status" value="1"/>
</dbReference>
<dbReference type="InterPro" id="IPR020841">
    <property type="entry name" value="PKS_Beta-ketoAc_synthase_dom"/>
</dbReference>
<dbReference type="InterPro" id="IPR006162">
    <property type="entry name" value="Ppantetheine_attach_site"/>
</dbReference>
<dbReference type="Pfam" id="PF08659">
    <property type="entry name" value="KR"/>
    <property type="match status" value="1"/>
</dbReference>
<feature type="region of interest" description="C-terminal hotdog fold" evidence="9">
    <location>
        <begin position="1122"/>
        <end position="1276"/>
    </location>
</feature>
<dbReference type="SMART" id="SM00826">
    <property type="entry name" value="PKS_DH"/>
    <property type="match status" value="1"/>
</dbReference>
<dbReference type="PANTHER" id="PTHR43775:SF29">
    <property type="entry name" value="ASPERFURANONE POLYKETIDE SYNTHASE AFOG-RELATED"/>
    <property type="match status" value="1"/>
</dbReference>
<dbReference type="Gene3D" id="1.10.1200.10">
    <property type="entry name" value="ACP-like"/>
    <property type="match status" value="1"/>
</dbReference>
<dbReference type="Pfam" id="PF21089">
    <property type="entry name" value="PKS_DH_N"/>
    <property type="match status" value="1"/>
</dbReference>
<dbReference type="InterPro" id="IPR036736">
    <property type="entry name" value="ACP-like_sf"/>
</dbReference>
<keyword evidence="6" id="KW-0521">NADP</keyword>
<gene>
    <name evidence="14" type="ORF">BDW02DRAFT_508867</name>
</gene>
<evidence type="ECO:0000259" key="13">
    <source>
        <dbReference type="PROSITE" id="PS52019"/>
    </source>
</evidence>
<evidence type="ECO:0000259" key="12">
    <source>
        <dbReference type="PROSITE" id="PS52004"/>
    </source>
</evidence>
<evidence type="ECO:0000256" key="6">
    <source>
        <dbReference type="ARBA" id="ARBA00022857"/>
    </source>
</evidence>
<dbReference type="SUPFAM" id="SSF50129">
    <property type="entry name" value="GroES-like"/>
    <property type="match status" value="1"/>
</dbReference>
<dbReference type="InterPro" id="IPR049900">
    <property type="entry name" value="PKS_mFAS_DH"/>
</dbReference>
<evidence type="ECO:0000313" key="14">
    <source>
        <dbReference type="EMBL" id="KAF1829904.1"/>
    </source>
</evidence>
<dbReference type="InterPro" id="IPR016035">
    <property type="entry name" value="Acyl_Trfase/lysoPLipase"/>
</dbReference>
<evidence type="ECO:0000256" key="8">
    <source>
        <dbReference type="ARBA" id="ARBA00023268"/>
    </source>
</evidence>
<dbReference type="PROSITE" id="PS00606">
    <property type="entry name" value="KS3_1"/>
    <property type="match status" value="1"/>
</dbReference>
<dbReference type="GO" id="GO:0031177">
    <property type="term" value="F:phosphopantetheine binding"/>
    <property type="evidence" value="ECO:0007669"/>
    <property type="project" value="InterPro"/>
</dbReference>
<proteinExistence type="predicted"/>
<organism evidence="14 15">
    <name type="scientific">Decorospora gaudefroyi</name>
    <dbReference type="NCBI Taxonomy" id="184978"/>
    <lineage>
        <taxon>Eukaryota</taxon>
        <taxon>Fungi</taxon>
        <taxon>Dikarya</taxon>
        <taxon>Ascomycota</taxon>
        <taxon>Pezizomycotina</taxon>
        <taxon>Dothideomycetes</taxon>
        <taxon>Pleosporomycetidae</taxon>
        <taxon>Pleosporales</taxon>
        <taxon>Pleosporineae</taxon>
        <taxon>Pleosporaceae</taxon>
        <taxon>Decorospora</taxon>
    </lineage>
</organism>
<name>A0A6A5K615_9PLEO</name>
<dbReference type="SMART" id="SM00823">
    <property type="entry name" value="PKS_PP"/>
    <property type="match status" value="1"/>
</dbReference>
<dbReference type="Gene3D" id="3.40.47.10">
    <property type="match status" value="1"/>
</dbReference>
<dbReference type="FunFam" id="3.40.47.10:FF:000019">
    <property type="entry name" value="Polyketide synthase type I"/>
    <property type="match status" value="1"/>
</dbReference>
<dbReference type="SMART" id="SM00822">
    <property type="entry name" value="PKS_KR"/>
    <property type="match status" value="1"/>
</dbReference>
<evidence type="ECO:0000256" key="10">
    <source>
        <dbReference type="SAM" id="MobiDB-lite"/>
    </source>
</evidence>
<evidence type="ECO:0000256" key="3">
    <source>
        <dbReference type="ARBA" id="ARBA00022553"/>
    </source>
</evidence>
<dbReference type="InterPro" id="IPR011032">
    <property type="entry name" value="GroES-like_sf"/>
</dbReference>
<dbReference type="InterPro" id="IPR014030">
    <property type="entry name" value="Ketoacyl_synth_N"/>
</dbReference>
<keyword evidence="2" id="KW-0596">Phosphopantetheine</keyword>
<dbReference type="Pfam" id="PF00698">
    <property type="entry name" value="Acyl_transf_1"/>
    <property type="match status" value="1"/>
</dbReference>
<evidence type="ECO:0000256" key="2">
    <source>
        <dbReference type="ARBA" id="ARBA00022450"/>
    </source>
</evidence>
<dbReference type="InterPro" id="IPR049552">
    <property type="entry name" value="PKS_DH_N"/>
</dbReference>
<dbReference type="InterPro" id="IPR016036">
    <property type="entry name" value="Malonyl_transacylase_ACP-bd"/>
</dbReference>
<dbReference type="GO" id="GO:0016491">
    <property type="term" value="F:oxidoreductase activity"/>
    <property type="evidence" value="ECO:0007669"/>
    <property type="project" value="UniProtKB-KW"/>
</dbReference>
<dbReference type="Gene3D" id="3.90.180.10">
    <property type="entry name" value="Medium-chain alcohol dehydrogenases, catalytic domain"/>
    <property type="match status" value="1"/>
</dbReference>
<dbReference type="InterPro" id="IPR020843">
    <property type="entry name" value="ER"/>
</dbReference>
<dbReference type="GO" id="GO:0030639">
    <property type="term" value="P:polyketide biosynthetic process"/>
    <property type="evidence" value="ECO:0007669"/>
    <property type="project" value="UniProtKB-ARBA"/>
</dbReference>
<dbReference type="InterPro" id="IPR042104">
    <property type="entry name" value="PKS_dehydratase_sf"/>
</dbReference>
<evidence type="ECO:0000256" key="4">
    <source>
        <dbReference type="ARBA" id="ARBA00022679"/>
    </source>
</evidence>